<dbReference type="eggNOG" id="ENOG5031F15">
    <property type="taxonomic scope" value="Bacteria"/>
</dbReference>
<dbReference type="KEGG" id="ebt:EBL_c39660"/>
<reference evidence="1 2" key="1">
    <citation type="journal article" date="2012" name="J. Bacteriol.">
        <title>Complete genome sequence of the B12-producing Shimwellia blattae strain DSM 4481, isolated from a cockroach.</title>
        <authorList>
            <person name="Brzuszkiewicz E."/>
            <person name="Waschkowitz T."/>
            <person name="Wiezer A."/>
            <person name="Daniel R."/>
        </authorList>
    </citation>
    <scope>NUCLEOTIDE SEQUENCE [LARGE SCALE GENOMIC DNA]</scope>
    <source>
        <strain evidence="2">ATCC 29907 / DSM 4481 / JCM 1650 / NBRC 105725 / CDC 9005-74</strain>
    </source>
</reference>
<dbReference type="AlphaFoldDB" id="I2BEN6"/>
<organism evidence="1 2">
    <name type="scientific">Shimwellia blattae (strain ATCC 29907 / DSM 4481 / JCM 1650 / NBRC 105725 / CDC 9005-74)</name>
    <name type="common">Escherichia blattae</name>
    <dbReference type="NCBI Taxonomy" id="630626"/>
    <lineage>
        <taxon>Bacteria</taxon>
        <taxon>Pseudomonadati</taxon>
        <taxon>Pseudomonadota</taxon>
        <taxon>Gammaproteobacteria</taxon>
        <taxon>Enterobacterales</taxon>
        <taxon>Enterobacteriaceae</taxon>
        <taxon>Shimwellia</taxon>
    </lineage>
</organism>
<dbReference type="OrthoDB" id="8687355at2"/>
<dbReference type="RefSeq" id="WP_002443644.1">
    <property type="nucleotide sequence ID" value="NC_017910.1"/>
</dbReference>
<proteinExistence type="predicted"/>
<evidence type="ECO:0000313" key="1">
    <source>
        <dbReference type="EMBL" id="AFJ48990.1"/>
    </source>
</evidence>
<name>I2BEN6_SHIBC</name>
<dbReference type="STRING" id="630626.EBL_c39660"/>
<evidence type="ECO:0000313" key="2">
    <source>
        <dbReference type="Proteomes" id="UP000001955"/>
    </source>
</evidence>
<sequence length="111" mass="12640">MPVITLFVSPSLRHRLSPECCQTLITPCRDLCIHMLKADPEHIQIQLLEALVPPAGCPVYVEVRYRQRADRTARVMADFMSGIDRAIRECCAVTARIRCFPQPEDALYARN</sequence>
<protein>
    <submittedName>
        <fullName evidence="1">Uncharacterized protein</fullName>
    </submittedName>
</protein>
<dbReference type="EMBL" id="CP001560">
    <property type="protein sequence ID" value="AFJ48990.1"/>
    <property type="molecule type" value="Genomic_DNA"/>
</dbReference>
<dbReference type="HOGENOM" id="CLU_150685_0_0_6"/>
<accession>K6W047</accession>
<keyword evidence="2" id="KW-1185">Reference proteome</keyword>
<dbReference type="Proteomes" id="UP000001955">
    <property type="component" value="Chromosome"/>
</dbReference>
<accession>I2BEN6</accession>
<gene>
    <name evidence="1" type="ordered locus">EBL_c39660</name>
</gene>